<proteinExistence type="predicted"/>
<evidence type="ECO:0000313" key="3">
    <source>
        <dbReference type="Proteomes" id="UP001457282"/>
    </source>
</evidence>
<feature type="region of interest" description="Disordered" evidence="1">
    <location>
        <begin position="26"/>
        <end position="61"/>
    </location>
</feature>
<dbReference type="EMBL" id="JBEDUW010000244">
    <property type="protein sequence ID" value="KAK9903007.1"/>
    <property type="molecule type" value="Genomic_DNA"/>
</dbReference>
<gene>
    <name evidence="2" type="ORF">M0R45_001349</name>
</gene>
<dbReference type="Proteomes" id="UP001457282">
    <property type="component" value="Unassembled WGS sequence"/>
</dbReference>
<feature type="compositionally biased region" description="Low complexity" evidence="1">
    <location>
        <begin position="30"/>
        <end position="43"/>
    </location>
</feature>
<comment type="caution">
    <text evidence="2">The sequence shown here is derived from an EMBL/GenBank/DDBJ whole genome shotgun (WGS) entry which is preliminary data.</text>
</comment>
<evidence type="ECO:0000256" key="1">
    <source>
        <dbReference type="SAM" id="MobiDB-lite"/>
    </source>
</evidence>
<sequence>MVAAARAQRRCAVKHSVWAFGIDGGAAWESSDGGCDASAGSTGSRRRESEGGASTGSAEHRRLGCWHRSGWRQGDARLGGIWVGSGDMVAGLRFEWRQQRASMVLFWVNVVELGTGWLD</sequence>
<organism evidence="2 3">
    <name type="scientific">Rubus argutus</name>
    <name type="common">Southern blackberry</name>
    <dbReference type="NCBI Taxonomy" id="59490"/>
    <lineage>
        <taxon>Eukaryota</taxon>
        <taxon>Viridiplantae</taxon>
        <taxon>Streptophyta</taxon>
        <taxon>Embryophyta</taxon>
        <taxon>Tracheophyta</taxon>
        <taxon>Spermatophyta</taxon>
        <taxon>Magnoliopsida</taxon>
        <taxon>eudicotyledons</taxon>
        <taxon>Gunneridae</taxon>
        <taxon>Pentapetalae</taxon>
        <taxon>rosids</taxon>
        <taxon>fabids</taxon>
        <taxon>Rosales</taxon>
        <taxon>Rosaceae</taxon>
        <taxon>Rosoideae</taxon>
        <taxon>Rosoideae incertae sedis</taxon>
        <taxon>Rubus</taxon>
    </lineage>
</organism>
<dbReference type="AlphaFoldDB" id="A0AAW1VJ35"/>
<accession>A0AAW1VJ35</accession>
<keyword evidence="3" id="KW-1185">Reference proteome</keyword>
<evidence type="ECO:0000313" key="2">
    <source>
        <dbReference type="EMBL" id="KAK9903007.1"/>
    </source>
</evidence>
<protein>
    <submittedName>
        <fullName evidence="2">Uncharacterized protein</fullName>
    </submittedName>
</protein>
<reference evidence="2 3" key="1">
    <citation type="journal article" date="2023" name="G3 (Bethesda)">
        <title>A chromosome-length genome assembly and annotation of blackberry (Rubus argutus, cv. 'Hillquist').</title>
        <authorList>
            <person name="Bruna T."/>
            <person name="Aryal R."/>
            <person name="Dudchenko O."/>
            <person name="Sargent D.J."/>
            <person name="Mead D."/>
            <person name="Buti M."/>
            <person name="Cavallini A."/>
            <person name="Hytonen T."/>
            <person name="Andres J."/>
            <person name="Pham M."/>
            <person name="Weisz D."/>
            <person name="Mascagni F."/>
            <person name="Usai G."/>
            <person name="Natali L."/>
            <person name="Bassil N."/>
            <person name="Fernandez G.E."/>
            <person name="Lomsadze A."/>
            <person name="Armour M."/>
            <person name="Olukolu B."/>
            <person name="Poorten T."/>
            <person name="Britton C."/>
            <person name="Davik J."/>
            <person name="Ashrafi H."/>
            <person name="Aiden E.L."/>
            <person name="Borodovsky M."/>
            <person name="Worthington M."/>
        </authorList>
    </citation>
    <scope>NUCLEOTIDE SEQUENCE [LARGE SCALE GENOMIC DNA]</scope>
    <source>
        <strain evidence="2">PI 553951</strain>
    </source>
</reference>
<name>A0AAW1VJ35_RUBAR</name>